<evidence type="ECO:0000313" key="2">
    <source>
        <dbReference type="Proteomes" id="UP000243081"/>
    </source>
</evidence>
<dbReference type="Proteomes" id="UP000243081">
    <property type="component" value="Unassembled WGS sequence"/>
</dbReference>
<evidence type="ECO:0000313" key="1">
    <source>
        <dbReference type="EMBL" id="OAQ96685.1"/>
    </source>
</evidence>
<accession>A0A179I1U0</accession>
<dbReference type="EMBL" id="LUKN01003987">
    <property type="protein sequence ID" value="OAQ96685.1"/>
    <property type="molecule type" value="Genomic_DNA"/>
</dbReference>
<gene>
    <name evidence="1" type="ORF">LLEC1_02205</name>
</gene>
<protein>
    <submittedName>
        <fullName evidence="1">Uncharacterized protein</fullName>
    </submittedName>
</protein>
<keyword evidence="2" id="KW-1185">Reference proteome</keyword>
<comment type="caution">
    <text evidence="1">The sequence shown here is derived from an EMBL/GenBank/DDBJ whole genome shotgun (WGS) entry which is preliminary data.</text>
</comment>
<proteinExistence type="predicted"/>
<name>A0A179I1U0_CORDF</name>
<organism evidence="1 2">
    <name type="scientific">Cordyceps confragosa</name>
    <name type="common">Lecanicillium lecanii</name>
    <dbReference type="NCBI Taxonomy" id="2714763"/>
    <lineage>
        <taxon>Eukaryota</taxon>
        <taxon>Fungi</taxon>
        <taxon>Dikarya</taxon>
        <taxon>Ascomycota</taxon>
        <taxon>Pezizomycotina</taxon>
        <taxon>Sordariomycetes</taxon>
        <taxon>Hypocreomycetidae</taxon>
        <taxon>Hypocreales</taxon>
        <taxon>Cordycipitaceae</taxon>
        <taxon>Akanthomyces</taxon>
    </lineage>
</organism>
<sequence length="120" mass="13310">MRPLLASNLGRRNAATFYPTIRHHPCKAFHSAKADFTMRDGTGSLTTKEIDISIGDPGQSYIIFDKDVGAHMKAAGGQQAGSDPDRVALQFFHEARYFAKRMVPRRPFHSPSRLTLPAVL</sequence>
<dbReference type="OrthoDB" id="5330139at2759"/>
<dbReference type="AlphaFoldDB" id="A0A179I1U0"/>
<reference evidence="1 2" key="1">
    <citation type="submission" date="2016-03" db="EMBL/GenBank/DDBJ databases">
        <title>Fine-scale spatial genetic structure of a fungal parasite of coffee scale insects.</title>
        <authorList>
            <person name="Jackson D."/>
            <person name="Zemenick K.A."/>
            <person name="Malloure B."/>
            <person name="Quandt C.A."/>
            <person name="James T.Y."/>
        </authorList>
    </citation>
    <scope>NUCLEOTIDE SEQUENCE [LARGE SCALE GENOMIC DNA]</scope>
    <source>
        <strain evidence="1 2">UM487</strain>
    </source>
</reference>